<dbReference type="Pfam" id="PF00702">
    <property type="entry name" value="Hydrolase"/>
    <property type="match status" value="1"/>
</dbReference>
<reference evidence="13" key="1">
    <citation type="journal article" date="2016" name="Nat. Commun.">
        <title>Genome analysis of three Pneumocystis species reveals adaptation mechanisms to life exclusively in mammalian hosts.</title>
        <authorList>
            <person name="Ma L."/>
            <person name="Chen Z."/>
            <person name="Huang D.W."/>
            <person name="Kutty G."/>
            <person name="Ishihara M."/>
            <person name="Wang H."/>
            <person name="Abouelleil A."/>
            <person name="Bishop L."/>
            <person name="Davey E."/>
            <person name="Deng R."/>
            <person name="Deng X."/>
            <person name="Fan L."/>
            <person name="Fantoni G."/>
            <person name="Fitzgerald M."/>
            <person name="Gogineni E."/>
            <person name="Goldberg J.M."/>
            <person name="Handley G."/>
            <person name="Hu X."/>
            <person name="Huber C."/>
            <person name="Jiao X."/>
            <person name="Jones K."/>
            <person name="Levin J.Z."/>
            <person name="Liu Y."/>
            <person name="Macdonald P."/>
            <person name="Melnikov A."/>
            <person name="Raley C."/>
            <person name="Sassi M."/>
            <person name="Sherman B.T."/>
            <person name="Song X."/>
            <person name="Sykes S."/>
            <person name="Tran B."/>
            <person name="Walsh L."/>
            <person name="Xia Y."/>
            <person name="Yang J."/>
            <person name="Young S."/>
            <person name="Zeng Q."/>
            <person name="Zheng X."/>
            <person name="Stephens R."/>
            <person name="Nusbaum C."/>
            <person name="Birren B.W."/>
            <person name="Azadi P."/>
            <person name="Lempicki R.A."/>
            <person name="Cuomo C.A."/>
            <person name="Kovacs J.A."/>
        </authorList>
    </citation>
    <scope>NUCLEOTIDE SEQUENCE [LARGE SCALE GENOMIC DNA]</scope>
    <source>
        <strain evidence="13">RU7</strain>
    </source>
</reference>
<dbReference type="InterPro" id="IPR050582">
    <property type="entry name" value="HAD-like_SerB"/>
</dbReference>
<dbReference type="OrthoDB" id="27226at2759"/>
<dbReference type="eggNOG" id="KOG1615">
    <property type="taxonomic scope" value="Eukaryota"/>
</dbReference>
<evidence type="ECO:0000256" key="5">
    <source>
        <dbReference type="ARBA" id="ARBA00022605"/>
    </source>
</evidence>
<organism evidence="12 13">
    <name type="scientific">Pneumocystis jirovecii (strain RU7)</name>
    <name type="common">Human pneumocystis pneumonia agent</name>
    <dbReference type="NCBI Taxonomy" id="1408657"/>
    <lineage>
        <taxon>Eukaryota</taxon>
        <taxon>Fungi</taxon>
        <taxon>Dikarya</taxon>
        <taxon>Ascomycota</taxon>
        <taxon>Taphrinomycotina</taxon>
        <taxon>Pneumocystomycetes</taxon>
        <taxon>Pneumocystaceae</taxon>
        <taxon>Pneumocystis</taxon>
    </lineage>
</organism>
<dbReference type="InterPro" id="IPR004469">
    <property type="entry name" value="PSP"/>
</dbReference>
<evidence type="ECO:0000256" key="3">
    <source>
        <dbReference type="ARBA" id="ARBA00009184"/>
    </source>
</evidence>
<evidence type="ECO:0000256" key="10">
    <source>
        <dbReference type="ARBA" id="ARBA00031693"/>
    </source>
</evidence>
<evidence type="ECO:0000256" key="9">
    <source>
        <dbReference type="ARBA" id="ARBA00023299"/>
    </source>
</evidence>
<gene>
    <name evidence="12" type="ORF">T551_00355</name>
</gene>
<evidence type="ECO:0000256" key="2">
    <source>
        <dbReference type="ARBA" id="ARBA00005135"/>
    </source>
</evidence>
<keyword evidence="9" id="KW-0718">Serine biosynthesis</keyword>
<dbReference type="InterPro" id="IPR023214">
    <property type="entry name" value="HAD_sf"/>
</dbReference>
<dbReference type="CDD" id="cd07500">
    <property type="entry name" value="HAD_PSP"/>
    <property type="match status" value="1"/>
</dbReference>
<accession>A0A0W4ZV52</accession>
<dbReference type="GO" id="GO:0036424">
    <property type="term" value="F:L-phosphoserine phosphatase activity"/>
    <property type="evidence" value="ECO:0007669"/>
    <property type="project" value="InterPro"/>
</dbReference>
<evidence type="ECO:0000313" key="13">
    <source>
        <dbReference type="Proteomes" id="UP000053447"/>
    </source>
</evidence>
<dbReference type="EMBL" id="LFWA01000002">
    <property type="protein sequence ID" value="KTW32264.1"/>
    <property type="molecule type" value="Genomic_DNA"/>
</dbReference>
<keyword evidence="13" id="KW-1185">Reference proteome</keyword>
<evidence type="ECO:0000256" key="7">
    <source>
        <dbReference type="ARBA" id="ARBA00022801"/>
    </source>
</evidence>
<dbReference type="SFLD" id="SFLDF00029">
    <property type="entry name" value="phosphoserine_phosphatase"/>
    <property type="match status" value="1"/>
</dbReference>
<name>A0A0W4ZV52_PNEJ7</name>
<dbReference type="SUPFAM" id="SSF56784">
    <property type="entry name" value="HAD-like"/>
    <property type="match status" value="1"/>
</dbReference>
<comment type="caution">
    <text evidence="12">The sequence shown here is derived from an EMBL/GenBank/DDBJ whole genome shotgun (WGS) entry which is preliminary data.</text>
</comment>
<dbReference type="SFLD" id="SFLDG01137">
    <property type="entry name" value="C1.6.1:_Phosphoserine_Phosphat"/>
    <property type="match status" value="1"/>
</dbReference>
<evidence type="ECO:0000256" key="11">
    <source>
        <dbReference type="PIRSR" id="PIRSR604469-1"/>
    </source>
</evidence>
<dbReference type="RefSeq" id="XP_018230956.1">
    <property type="nucleotide sequence ID" value="XM_018372622.1"/>
</dbReference>
<dbReference type="InterPro" id="IPR036412">
    <property type="entry name" value="HAD-like_sf"/>
</dbReference>
<evidence type="ECO:0000313" key="12">
    <source>
        <dbReference type="EMBL" id="KTW32264.1"/>
    </source>
</evidence>
<dbReference type="NCBIfam" id="TIGR00338">
    <property type="entry name" value="serB"/>
    <property type="match status" value="1"/>
</dbReference>
<comment type="similarity">
    <text evidence="3">Belongs to the HAD-like hydrolase superfamily. SerB family.</text>
</comment>
<keyword evidence="6" id="KW-0479">Metal-binding</keyword>
<dbReference type="STRING" id="1408657.A0A0W4ZV52"/>
<sequence>MEYINSLKFSILDDLLYKKELKRIIILTLYNAHYEKMKSLLNILSLQKMIINNIFYQSERDRPILNIKVSMNIGNPDFLKNLLKMCLQKEIFLLVSMEKFQYFIPDFEINLIETNIWVATIIKSERIPIEMLLEWFKLLESYSIKALIISDLTDISFKCIECKLKVPKLLKKKEIKEKAFFLTQKYSLDVLLQSDSVYKKKKRLIAFDMDSTLIEQEMIDEIARFCGIFEKVSAITQASMNGKIDFSESLKQRVSLLKGVHLKVFEDLKKKIVFTEGAHSLCKILKKNGFKTAVISGGFMPIANYIKEVLNLDYAYANNIEISENGLYLTGNIDGPIIDGQKKAEILKSIANIENIDINETIAVGDGFNDLWMLNTAGLGIAFNAKPKLQEKAPNTLNAKSLMNILYVLGYSEKEQIEMLKT</sequence>
<dbReference type="AlphaFoldDB" id="A0A0W4ZV52"/>
<comment type="pathway">
    <text evidence="2">Amino-acid biosynthesis; L-serine biosynthesis; L-serine from 3-phospho-D-glycerate: step 3/3.</text>
</comment>
<dbReference type="UniPathway" id="UPA00135">
    <property type="reaction ID" value="UER00198"/>
</dbReference>
<dbReference type="VEuPathDB" id="FungiDB:T551_00355"/>
<feature type="active site" description="Nucleophile" evidence="11">
    <location>
        <position position="208"/>
    </location>
</feature>
<dbReference type="PANTHER" id="PTHR43344">
    <property type="entry name" value="PHOSPHOSERINE PHOSPHATASE"/>
    <property type="match status" value="1"/>
</dbReference>
<dbReference type="GeneID" id="28938877"/>
<dbReference type="GO" id="GO:0000287">
    <property type="term" value="F:magnesium ion binding"/>
    <property type="evidence" value="ECO:0007669"/>
    <property type="project" value="TreeGrafter"/>
</dbReference>
<dbReference type="Proteomes" id="UP000053447">
    <property type="component" value="Unassembled WGS sequence"/>
</dbReference>
<keyword evidence="5" id="KW-0028">Amino-acid biosynthesis</keyword>
<keyword evidence="8" id="KW-0460">Magnesium</keyword>
<dbReference type="SFLD" id="SFLDS00003">
    <property type="entry name" value="Haloacid_Dehalogenase"/>
    <property type="match status" value="1"/>
</dbReference>
<dbReference type="GO" id="GO:0005737">
    <property type="term" value="C:cytoplasm"/>
    <property type="evidence" value="ECO:0007669"/>
    <property type="project" value="TreeGrafter"/>
</dbReference>
<feature type="active site" description="Proton donor" evidence="11">
    <location>
        <position position="210"/>
    </location>
</feature>
<dbReference type="PANTHER" id="PTHR43344:SF2">
    <property type="entry name" value="PHOSPHOSERINE PHOSPHATASE"/>
    <property type="match status" value="1"/>
</dbReference>
<keyword evidence="7" id="KW-0378">Hydrolase</keyword>
<proteinExistence type="inferred from homology"/>
<dbReference type="Gene3D" id="3.40.50.1000">
    <property type="entry name" value="HAD superfamily/HAD-like"/>
    <property type="match status" value="1"/>
</dbReference>
<dbReference type="SFLD" id="SFLDG01136">
    <property type="entry name" value="C1.6:_Phosphoserine_Phosphatas"/>
    <property type="match status" value="1"/>
</dbReference>
<comment type="cofactor">
    <cofactor evidence="1">
        <name>Mg(2+)</name>
        <dbReference type="ChEBI" id="CHEBI:18420"/>
    </cofactor>
</comment>
<dbReference type="EC" id="3.1.3.3" evidence="4"/>
<dbReference type="GO" id="GO:0006564">
    <property type="term" value="P:L-serine biosynthetic process"/>
    <property type="evidence" value="ECO:0007669"/>
    <property type="project" value="UniProtKB-KW"/>
</dbReference>
<protein>
    <recommendedName>
        <fullName evidence="4">phosphoserine phosphatase</fullName>
        <ecNumber evidence="4">3.1.3.3</ecNumber>
    </recommendedName>
    <alternativeName>
        <fullName evidence="10">O-phosphoserine phosphohydrolase</fullName>
    </alternativeName>
</protein>
<evidence type="ECO:0000256" key="8">
    <source>
        <dbReference type="ARBA" id="ARBA00022842"/>
    </source>
</evidence>
<dbReference type="NCBIfam" id="TIGR01488">
    <property type="entry name" value="HAD-SF-IB"/>
    <property type="match status" value="1"/>
</dbReference>
<evidence type="ECO:0000256" key="4">
    <source>
        <dbReference type="ARBA" id="ARBA00012640"/>
    </source>
</evidence>
<evidence type="ECO:0000256" key="6">
    <source>
        <dbReference type="ARBA" id="ARBA00022723"/>
    </source>
</evidence>
<evidence type="ECO:0000256" key="1">
    <source>
        <dbReference type="ARBA" id="ARBA00001946"/>
    </source>
</evidence>